<feature type="domain" description="Telomeric single stranded DNA binding POT1/Cdc13" evidence="6">
    <location>
        <begin position="1017"/>
        <end position="1159"/>
    </location>
</feature>
<feature type="compositionally biased region" description="Acidic residues" evidence="5">
    <location>
        <begin position="821"/>
        <end position="831"/>
    </location>
</feature>
<keyword evidence="3" id="KW-0779">Telomere</keyword>
<reference evidence="7 8" key="1">
    <citation type="submission" date="2015-01" db="EMBL/GenBank/DDBJ databases">
        <title>The Genome Sequence of Capronia semiimmersa CBS27337.</title>
        <authorList>
            <consortium name="The Broad Institute Genomics Platform"/>
            <person name="Cuomo C."/>
            <person name="de Hoog S."/>
            <person name="Gorbushina A."/>
            <person name="Stielow B."/>
            <person name="Teixiera M."/>
            <person name="Abouelleil A."/>
            <person name="Chapman S.B."/>
            <person name="Priest M."/>
            <person name="Young S.K."/>
            <person name="Wortman J."/>
            <person name="Nusbaum C."/>
            <person name="Birren B."/>
        </authorList>
    </citation>
    <scope>NUCLEOTIDE SEQUENCE [LARGE SCALE GENOMIC DNA]</scope>
    <source>
        <strain evidence="7 8">CBS 27337</strain>
    </source>
</reference>
<comment type="subcellular location">
    <subcellularLocation>
        <location evidence="1">Chromosome</location>
        <location evidence="1">Telomere</location>
    </subcellularLocation>
</comment>
<dbReference type="GO" id="GO:0000783">
    <property type="term" value="C:nuclear telomere cap complex"/>
    <property type="evidence" value="ECO:0007669"/>
    <property type="project" value="TreeGrafter"/>
</dbReference>
<dbReference type="EMBL" id="KN846958">
    <property type="protein sequence ID" value="KIW68670.1"/>
    <property type="molecule type" value="Genomic_DNA"/>
</dbReference>
<protein>
    <recommendedName>
        <fullName evidence="6">Telomeric single stranded DNA binding POT1/Cdc13 domain-containing protein</fullName>
    </recommendedName>
</protein>
<feature type="region of interest" description="Disordered" evidence="5">
    <location>
        <begin position="732"/>
        <end position="762"/>
    </location>
</feature>
<dbReference type="InterPro" id="IPR011564">
    <property type="entry name" value="Telomer_end-bd_POT1/Cdc13"/>
</dbReference>
<name>A0A0D2FQ04_9EURO</name>
<evidence type="ECO:0000259" key="6">
    <source>
        <dbReference type="SMART" id="SM00976"/>
    </source>
</evidence>
<evidence type="ECO:0000313" key="8">
    <source>
        <dbReference type="Proteomes" id="UP000054266"/>
    </source>
</evidence>
<evidence type="ECO:0000256" key="3">
    <source>
        <dbReference type="ARBA" id="ARBA00022895"/>
    </source>
</evidence>
<sequence>MTTVALTLETSKQIPIADLSPTSDDASSYFLAHVALVWPYSSSTGTLALLLADTDIRRRKSKGQVKVVFHHGCAREVARTKVGIGDTVKLALVGCKWTETGDLVSTPGKKIDWDLEYWRRVTLQVHRDGDLHSTVDYRANESDASSAGSTIALVNGTYAARPSVNGVLHRQPSTIHVPYLTPQKPFRRISAGTFIDAALDSFDEGDGYVPGRGRKRTKFARNSGAWSLVDADEESRDISKPTLDAEPLEQQPTDPREEVNLTVEPAEPTEQDQVQDEEVEHIRPEEEAADIIQTPESDVVEIASTPPLINSMGSPSVPQAVAMGPPSTPLKAIRLHPPQDEGQTPQVSSTSDALTTPRLLPLASPGLPLVSPLIQRAGVEVGYFPTFDETASQLDASGDKEAAISTGEAKPANELDAASSGSEDSLMVIEQVSALKRPSEDINAEPVGRSEHMEAIDQVPIDTEKAVSTSVARYQEPQWLSSLESKIDEERLRSDNRALSEINAQLPSPLKVVEDEDDDMYGAPADMPQANEPEAILSSVEPPKSPLDVLEQFLQMSPVAHTSPSNGFESRDVGNTPIFPITPLQQRSVPGSVAMDFRQEKTSDTVFEKHSPVTYPESQSPFRQNRGHQTSSSTSSRRSSDHHTGLRSLDGTLDIQEPFADYIHHLAQIAATAESVQQPTTESELAQGAPQRVVSPEVEAPPASILSSAGVAEEVIPPTLEKVELVAAQAANPLPPTQPTSLDDQKADVFTQTESSQRDEAQVQLLTPDQSQLYQPLPGAETRLEQTETTEVIDIALPTPQHTQEEAAQQKFTEEVVAQDSNEEGWEESGETDSTQQEEVTAQVIAELQGQLQENESTDPLLEAPAQAAREMTPEVVAGEEEGPVEELAASATPGMASTTPDLQPNAVTPRRISQRLSARKSTMASNISSPYFTPRKPAPAPSSSPTRKENIRPASPDRSSLRLSPVQARGKTPVPSVLLQEVEQNGIDITPVSPNLQAKRSISRRHTGITTPLAYYAHLSSLHEHFGQVVDIIAACTESSPPPQRSKSGPKDYHTTLRLADPSLPSDRHAAVPAQIFRHAMNAIPATTDGDVVILRNFKVQTSERKFILLSTETSSWAVFQAKLDSTMSWSDVIISGPPIEYGPAETSRVKLLFSWWNSGGKGQFSPSTLTNDHQEMEIGPSELRSRSPRIKDHAQPLLKAQPASGRRIANMTSDFGNENAVENFYASFANADDIGATEAAFVVSEVPANGGGANMNGDAAKEAEIDVQLAQRTTRRKANRTDHVAHEEDDDVNIIDYAREKSAPLTDATNHRRQSTVSTTASEPGRTFTPRRSARQKHKKSPSLVHELRDGTKYVDDDPRRSASVVHELRDGVTYVD</sequence>
<dbReference type="InterPro" id="IPR028389">
    <property type="entry name" value="POT1"/>
</dbReference>
<feature type="compositionally biased region" description="Basic and acidic residues" evidence="5">
    <location>
        <begin position="1348"/>
        <end position="1362"/>
    </location>
</feature>
<evidence type="ECO:0000256" key="2">
    <source>
        <dbReference type="ARBA" id="ARBA00022454"/>
    </source>
</evidence>
<keyword evidence="4" id="KW-0238">DNA-binding</keyword>
<feature type="compositionally biased region" description="Acidic residues" evidence="5">
    <location>
        <begin position="267"/>
        <end position="276"/>
    </location>
</feature>
<dbReference type="Gene3D" id="2.40.50.140">
    <property type="entry name" value="Nucleic acid-binding proteins"/>
    <property type="match status" value="1"/>
</dbReference>
<feature type="region of interest" description="Disordered" evidence="5">
    <location>
        <begin position="1039"/>
        <end position="1067"/>
    </location>
</feature>
<dbReference type="HOGENOM" id="CLU_261220_0_0_1"/>
<evidence type="ECO:0000256" key="5">
    <source>
        <dbReference type="SAM" id="MobiDB-lite"/>
    </source>
</evidence>
<feature type="compositionally biased region" description="Polar residues" evidence="5">
    <location>
        <begin position="896"/>
        <end position="907"/>
    </location>
</feature>
<dbReference type="GO" id="GO:0032210">
    <property type="term" value="P:regulation of telomere maintenance via telomerase"/>
    <property type="evidence" value="ECO:0007669"/>
    <property type="project" value="TreeGrafter"/>
</dbReference>
<feature type="compositionally biased region" description="Polar residues" evidence="5">
    <location>
        <begin position="616"/>
        <end position="629"/>
    </location>
</feature>
<dbReference type="STRING" id="5601.A0A0D2FQ04"/>
<feature type="region of interest" description="Disordered" evidence="5">
    <location>
        <begin position="604"/>
        <end position="648"/>
    </location>
</feature>
<dbReference type="PANTHER" id="PTHR14513:SF0">
    <property type="entry name" value="PROTECTION OF TELOMERES PROTEIN 1"/>
    <property type="match status" value="1"/>
</dbReference>
<accession>A0A0D2FQ04</accession>
<gene>
    <name evidence="7" type="ORF">PV04_04597</name>
</gene>
<dbReference type="GO" id="GO:0016233">
    <property type="term" value="P:telomere capping"/>
    <property type="evidence" value="ECO:0007669"/>
    <property type="project" value="TreeGrafter"/>
</dbReference>
<dbReference type="GO" id="GO:0010521">
    <property type="term" value="F:telomerase inhibitor activity"/>
    <property type="evidence" value="ECO:0007669"/>
    <property type="project" value="TreeGrafter"/>
</dbReference>
<feature type="region of interest" description="Disordered" evidence="5">
    <location>
        <begin position="674"/>
        <end position="694"/>
    </location>
</feature>
<keyword evidence="8" id="KW-1185">Reference proteome</keyword>
<feature type="region of interest" description="Disordered" evidence="5">
    <location>
        <begin position="1303"/>
        <end position="1362"/>
    </location>
</feature>
<dbReference type="InterPro" id="IPR012340">
    <property type="entry name" value="NA-bd_OB-fold"/>
</dbReference>
<feature type="compositionally biased region" description="Basic residues" evidence="5">
    <location>
        <begin position="1334"/>
        <end position="1343"/>
    </location>
</feature>
<proteinExistence type="predicted"/>
<dbReference type="Proteomes" id="UP000054266">
    <property type="component" value="Unassembled WGS sequence"/>
</dbReference>
<feature type="compositionally biased region" description="Polar residues" evidence="5">
    <location>
        <begin position="915"/>
        <end position="932"/>
    </location>
</feature>
<dbReference type="CDD" id="cd04497">
    <property type="entry name" value="hPOT1_OB1_like"/>
    <property type="match status" value="1"/>
</dbReference>
<feature type="compositionally biased region" description="Polar residues" evidence="5">
    <location>
        <begin position="674"/>
        <end position="684"/>
    </location>
</feature>
<dbReference type="GO" id="GO:0098505">
    <property type="term" value="F:G-rich strand telomeric DNA binding"/>
    <property type="evidence" value="ECO:0007669"/>
    <property type="project" value="TreeGrafter"/>
</dbReference>
<feature type="compositionally biased region" description="Polar residues" evidence="5">
    <location>
        <begin position="801"/>
        <end position="811"/>
    </location>
</feature>
<dbReference type="SUPFAM" id="SSF50249">
    <property type="entry name" value="Nucleic acid-binding proteins"/>
    <property type="match status" value="1"/>
</dbReference>
<dbReference type="SMART" id="SM00976">
    <property type="entry name" value="Telo_bind"/>
    <property type="match status" value="1"/>
</dbReference>
<feature type="region of interest" description="Disordered" evidence="5">
    <location>
        <begin position="230"/>
        <end position="276"/>
    </location>
</feature>
<feature type="region of interest" description="Disordered" evidence="5">
    <location>
        <begin position="801"/>
        <end position="973"/>
    </location>
</feature>
<keyword evidence="2" id="KW-0158">Chromosome</keyword>
<dbReference type="PANTHER" id="PTHR14513">
    <property type="entry name" value="PROTECTION OF TELOMERES 1"/>
    <property type="match status" value="1"/>
</dbReference>
<evidence type="ECO:0000256" key="1">
    <source>
        <dbReference type="ARBA" id="ARBA00004574"/>
    </source>
</evidence>
<evidence type="ECO:0000313" key="7">
    <source>
        <dbReference type="EMBL" id="KIW68670.1"/>
    </source>
</evidence>
<evidence type="ECO:0000256" key="4">
    <source>
        <dbReference type="ARBA" id="ARBA00023125"/>
    </source>
</evidence>
<dbReference type="Pfam" id="PF02765">
    <property type="entry name" value="POT1"/>
    <property type="match status" value="1"/>
</dbReference>
<organism evidence="7 8">
    <name type="scientific">Phialophora macrospora</name>
    <dbReference type="NCBI Taxonomy" id="1851006"/>
    <lineage>
        <taxon>Eukaryota</taxon>
        <taxon>Fungi</taxon>
        <taxon>Dikarya</taxon>
        <taxon>Ascomycota</taxon>
        <taxon>Pezizomycotina</taxon>
        <taxon>Eurotiomycetes</taxon>
        <taxon>Chaetothyriomycetidae</taxon>
        <taxon>Chaetothyriales</taxon>
        <taxon>Herpotrichiellaceae</taxon>
        <taxon>Phialophora</taxon>
    </lineage>
</organism>